<reference evidence="1 2" key="1">
    <citation type="submission" date="2014-03" db="EMBL/GenBank/DDBJ databases">
        <title>Draft genome of the hookworm Oesophagostomum dentatum.</title>
        <authorList>
            <person name="Mitreva M."/>
        </authorList>
    </citation>
    <scope>NUCLEOTIDE SEQUENCE [LARGE SCALE GENOMIC DNA]</scope>
    <source>
        <strain evidence="1 2">OD-Hann</strain>
    </source>
</reference>
<accession>A0A0B1SFT9</accession>
<evidence type="ECO:0000313" key="2">
    <source>
        <dbReference type="Proteomes" id="UP000053660"/>
    </source>
</evidence>
<keyword evidence="2" id="KW-1185">Reference proteome</keyword>
<proteinExistence type="predicted"/>
<sequence>MSQPSLCQRICCCFSSTSKEPPVQLIRSEALQVNPPEMKGKWTAHLSRREQRRRIRGCEFGCVGREISSRPNEIGLSAHMTNFVLSFPTTQLSLFHCRSLLSLAS</sequence>
<name>A0A0B1SFT9_OESDE</name>
<organism evidence="1 2">
    <name type="scientific">Oesophagostomum dentatum</name>
    <name type="common">Nodular worm</name>
    <dbReference type="NCBI Taxonomy" id="61180"/>
    <lineage>
        <taxon>Eukaryota</taxon>
        <taxon>Metazoa</taxon>
        <taxon>Ecdysozoa</taxon>
        <taxon>Nematoda</taxon>
        <taxon>Chromadorea</taxon>
        <taxon>Rhabditida</taxon>
        <taxon>Rhabditina</taxon>
        <taxon>Rhabditomorpha</taxon>
        <taxon>Strongyloidea</taxon>
        <taxon>Strongylidae</taxon>
        <taxon>Oesophagostomum</taxon>
    </lineage>
</organism>
<gene>
    <name evidence="1" type="ORF">OESDEN_17549</name>
</gene>
<dbReference type="EMBL" id="KN577282">
    <property type="protein sequence ID" value="KHJ82756.1"/>
    <property type="molecule type" value="Genomic_DNA"/>
</dbReference>
<dbReference type="Proteomes" id="UP000053660">
    <property type="component" value="Unassembled WGS sequence"/>
</dbReference>
<dbReference type="AlphaFoldDB" id="A0A0B1SFT9"/>
<protein>
    <submittedName>
        <fullName evidence="1">Uncharacterized protein</fullName>
    </submittedName>
</protein>
<dbReference type="OrthoDB" id="5877043at2759"/>
<evidence type="ECO:0000313" key="1">
    <source>
        <dbReference type="EMBL" id="KHJ82756.1"/>
    </source>
</evidence>